<sequence>MVIFGSQRAATAKIVIENTLAMLMTSVVAFQEPLIWLLVELNTELRGVLGARLELKPVQAKLNREARLRAMLAPGPITI</sequence>
<keyword evidence="2" id="KW-1185">Reference proteome</keyword>
<organism evidence="1 2">
    <name type="scientific">Hevea brasiliensis</name>
    <name type="common">Para rubber tree</name>
    <name type="synonym">Siphonia brasiliensis</name>
    <dbReference type="NCBI Taxonomy" id="3981"/>
    <lineage>
        <taxon>Eukaryota</taxon>
        <taxon>Viridiplantae</taxon>
        <taxon>Streptophyta</taxon>
        <taxon>Embryophyta</taxon>
        <taxon>Tracheophyta</taxon>
        <taxon>Spermatophyta</taxon>
        <taxon>Magnoliopsida</taxon>
        <taxon>eudicotyledons</taxon>
        <taxon>Gunneridae</taxon>
        <taxon>Pentapetalae</taxon>
        <taxon>rosids</taxon>
        <taxon>fabids</taxon>
        <taxon>Malpighiales</taxon>
        <taxon>Euphorbiaceae</taxon>
        <taxon>Crotonoideae</taxon>
        <taxon>Micrandreae</taxon>
        <taxon>Hevea</taxon>
    </lineage>
</organism>
<reference evidence="1 2" key="1">
    <citation type="journal article" date="2020" name="Mol. Plant">
        <title>The Chromosome-Based Rubber Tree Genome Provides New Insights into Spurge Genome Evolution and Rubber Biosynthesis.</title>
        <authorList>
            <person name="Liu J."/>
            <person name="Shi C."/>
            <person name="Shi C.C."/>
            <person name="Li W."/>
            <person name="Zhang Q.J."/>
            <person name="Zhang Y."/>
            <person name="Li K."/>
            <person name="Lu H.F."/>
            <person name="Shi C."/>
            <person name="Zhu S.T."/>
            <person name="Xiao Z.Y."/>
            <person name="Nan H."/>
            <person name="Yue Y."/>
            <person name="Zhu X.G."/>
            <person name="Wu Y."/>
            <person name="Hong X.N."/>
            <person name="Fan G.Y."/>
            <person name="Tong Y."/>
            <person name="Zhang D."/>
            <person name="Mao C.L."/>
            <person name="Liu Y.L."/>
            <person name="Hao S.J."/>
            <person name="Liu W.Q."/>
            <person name="Lv M.Q."/>
            <person name="Zhang H.B."/>
            <person name="Liu Y."/>
            <person name="Hu-Tang G.R."/>
            <person name="Wang J.P."/>
            <person name="Wang J.H."/>
            <person name="Sun Y.H."/>
            <person name="Ni S.B."/>
            <person name="Chen W.B."/>
            <person name="Zhang X.C."/>
            <person name="Jiao Y.N."/>
            <person name="Eichler E.E."/>
            <person name="Li G.H."/>
            <person name="Liu X."/>
            <person name="Gao L.Z."/>
        </authorList>
    </citation>
    <scope>NUCLEOTIDE SEQUENCE [LARGE SCALE GENOMIC DNA]</scope>
    <source>
        <strain evidence="2">cv. GT1</strain>
        <tissue evidence="1">Leaf</tissue>
    </source>
</reference>
<dbReference type="AlphaFoldDB" id="A0A6A6KVQ5"/>
<evidence type="ECO:0000313" key="1">
    <source>
        <dbReference type="EMBL" id="KAF2293110.1"/>
    </source>
</evidence>
<gene>
    <name evidence="1" type="ORF">GH714_036907</name>
</gene>
<dbReference type="Proteomes" id="UP000467840">
    <property type="component" value="Chromosome 13"/>
</dbReference>
<comment type="caution">
    <text evidence="1">The sequence shown here is derived from an EMBL/GenBank/DDBJ whole genome shotgun (WGS) entry which is preliminary data.</text>
</comment>
<accession>A0A6A6KVQ5</accession>
<dbReference type="EMBL" id="JAAGAX010000014">
    <property type="protein sequence ID" value="KAF2293110.1"/>
    <property type="molecule type" value="Genomic_DNA"/>
</dbReference>
<evidence type="ECO:0000313" key="2">
    <source>
        <dbReference type="Proteomes" id="UP000467840"/>
    </source>
</evidence>
<name>A0A6A6KVQ5_HEVBR</name>
<protein>
    <submittedName>
        <fullName evidence="1">Uncharacterized protein</fullName>
    </submittedName>
</protein>
<proteinExistence type="predicted"/>